<reference evidence="9 10" key="1">
    <citation type="journal article" date="2020" name="G3 (Bethesda)">
        <title>Genetic Underpinnings of Host Manipulation by Ophiocordyceps as Revealed by Comparative Transcriptomics.</title>
        <authorList>
            <person name="Will I."/>
            <person name="Das B."/>
            <person name="Trinh T."/>
            <person name="Brachmann A."/>
            <person name="Ohm R.A."/>
            <person name="de Bekker C."/>
        </authorList>
    </citation>
    <scope>NUCLEOTIDE SEQUENCE [LARGE SCALE GENOMIC DNA]</scope>
    <source>
        <strain evidence="9 10">EC05</strain>
    </source>
</reference>
<evidence type="ECO:0000313" key="10">
    <source>
        <dbReference type="Proteomes" id="UP000562929"/>
    </source>
</evidence>
<evidence type="ECO:0000256" key="2">
    <source>
        <dbReference type="ARBA" id="ARBA00007282"/>
    </source>
</evidence>
<dbReference type="InterPro" id="IPR032805">
    <property type="entry name" value="Wax_synthase_dom"/>
</dbReference>
<feature type="transmembrane region" description="Helical" evidence="7">
    <location>
        <begin position="45"/>
        <end position="64"/>
    </location>
</feature>
<feature type="transmembrane region" description="Helical" evidence="7">
    <location>
        <begin position="399"/>
        <end position="420"/>
    </location>
</feature>
<dbReference type="GO" id="GO:0008374">
    <property type="term" value="F:O-acyltransferase activity"/>
    <property type="evidence" value="ECO:0007669"/>
    <property type="project" value="InterPro"/>
</dbReference>
<dbReference type="OrthoDB" id="2796277at2759"/>
<comment type="caution">
    <text evidence="9">The sequence shown here is derived from an EMBL/GenBank/DDBJ whole genome shotgun (WGS) entry which is preliminary data.</text>
</comment>
<dbReference type="AlphaFoldDB" id="A0A8H4VAX2"/>
<keyword evidence="4 7" id="KW-0812">Transmembrane</keyword>
<gene>
    <name evidence="9" type="ORF">GQ602_007272</name>
</gene>
<name>A0A8H4VAX2_9HYPO</name>
<feature type="transmembrane region" description="Helical" evidence="7">
    <location>
        <begin position="237"/>
        <end position="255"/>
    </location>
</feature>
<feature type="transmembrane region" description="Helical" evidence="7">
    <location>
        <begin position="275"/>
        <end position="297"/>
    </location>
</feature>
<dbReference type="Pfam" id="PF13813">
    <property type="entry name" value="MBOAT_2"/>
    <property type="match status" value="1"/>
</dbReference>
<evidence type="ECO:0000256" key="1">
    <source>
        <dbReference type="ARBA" id="ARBA00004141"/>
    </source>
</evidence>
<keyword evidence="6 7" id="KW-0472">Membrane</keyword>
<feature type="domain" description="Wax synthase" evidence="8">
    <location>
        <begin position="320"/>
        <end position="408"/>
    </location>
</feature>
<evidence type="ECO:0000313" key="9">
    <source>
        <dbReference type="EMBL" id="KAF4581135.1"/>
    </source>
</evidence>
<protein>
    <submittedName>
        <fullName evidence="9">Membrane bound o-acyl transferase family domain-containing protein</fullName>
    </submittedName>
</protein>
<dbReference type="EMBL" id="JAACLJ010000009">
    <property type="protein sequence ID" value="KAF4581135.1"/>
    <property type="molecule type" value="Genomic_DNA"/>
</dbReference>
<accession>A0A8H4VAX2</accession>
<feature type="transmembrane region" description="Helical" evidence="7">
    <location>
        <begin position="100"/>
        <end position="121"/>
    </location>
</feature>
<dbReference type="PANTHER" id="PTHR31595">
    <property type="entry name" value="LONG-CHAIN-ALCOHOL O-FATTY-ACYLTRANSFERASE 3-RELATED"/>
    <property type="match status" value="1"/>
</dbReference>
<evidence type="ECO:0000256" key="3">
    <source>
        <dbReference type="ARBA" id="ARBA00022679"/>
    </source>
</evidence>
<evidence type="ECO:0000256" key="6">
    <source>
        <dbReference type="ARBA" id="ARBA00023136"/>
    </source>
</evidence>
<proteinExistence type="inferred from homology"/>
<comment type="subcellular location">
    <subcellularLocation>
        <location evidence="1">Membrane</location>
        <topology evidence="1">Multi-pass membrane protein</topology>
    </subcellularLocation>
</comment>
<dbReference type="PANTHER" id="PTHR31595:SF67">
    <property type="entry name" value="WAX SYNTHASE DOMAIN-CONTAINING PROTEIN"/>
    <property type="match status" value="1"/>
</dbReference>
<keyword evidence="5 7" id="KW-1133">Transmembrane helix</keyword>
<evidence type="ECO:0000256" key="7">
    <source>
        <dbReference type="SAM" id="Phobius"/>
    </source>
</evidence>
<comment type="similarity">
    <text evidence="2">Belongs to the wax synthase family.</text>
</comment>
<dbReference type="GO" id="GO:0016020">
    <property type="term" value="C:membrane"/>
    <property type="evidence" value="ECO:0007669"/>
    <property type="project" value="UniProtKB-SubCell"/>
</dbReference>
<dbReference type="GO" id="GO:0006629">
    <property type="term" value="P:lipid metabolic process"/>
    <property type="evidence" value="ECO:0007669"/>
    <property type="project" value="InterPro"/>
</dbReference>
<evidence type="ECO:0000259" key="8">
    <source>
        <dbReference type="Pfam" id="PF13813"/>
    </source>
</evidence>
<evidence type="ECO:0000256" key="5">
    <source>
        <dbReference type="ARBA" id="ARBA00022989"/>
    </source>
</evidence>
<organism evidence="9 10">
    <name type="scientific">Ophiocordyceps camponoti-floridani</name>
    <dbReference type="NCBI Taxonomy" id="2030778"/>
    <lineage>
        <taxon>Eukaryota</taxon>
        <taxon>Fungi</taxon>
        <taxon>Dikarya</taxon>
        <taxon>Ascomycota</taxon>
        <taxon>Pezizomycotina</taxon>
        <taxon>Sordariomycetes</taxon>
        <taxon>Hypocreomycetidae</taxon>
        <taxon>Hypocreales</taxon>
        <taxon>Ophiocordycipitaceae</taxon>
        <taxon>Ophiocordyceps</taxon>
    </lineage>
</organism>
<feature type="transmembrane region" description="Helical" evidence="7">
    <location>
        <begin position="432"/>
        <end position="454"/>
    </location>
</feature>
<sequence>MSIQLPFINTTGLSPSAPTLASVADQVRAACHDVLVHATGRGLPFLVPYTLMGTLIVPALWLAIPHLQRPLLYQTRWLVVAACLAFNAHVTLSSGSDKLAISYSIGLVAAWGSMSVLHLLVWTRPQFDALRAVQVFDSPRVIDSKHGSGPVGTFYWQPFPADAPFLVRLGWTVDLILSFRGIGWNWVIASVPRPRAPRANEPVDVDSMPLSSTSGSTRCLTEADFVRKRLSSLAIQYIVLDACLIIITRDPYFLLGPDSDWELPFHLSGIPAWLLLVYRESIMGAIALCVLGVLFTINDLVQYYYLKAYVSGRSALWLHPSSFGSFSSVLDRGLSGFWGGFWHQTFRQQFLAPANYLIDRGYLKRRSQAATNVMTLISFFQSGVLHLAGSLSSIPETRIWRSMVFFLLQALGMFIQTTLSGHIRRRFSPSKALARTANLVFTTGWLYCTSWLIMDDFISAGLAKTELLPVSPLRWAGFGRPTDSWLRWDRDCFPTWYRGQHWWESGIAL</sequence>
<evidence type="ECO:0000256" key="4">
    <source>
        <dbReference type="ARBA" id="ARBA00022692"/>
    </source>
</evidence>
<feature type="transmembrane region" description="Helical" evidence="7">
    <location>
        <begin position="369"/>
        <end position="387"/>
    </location>
</feature>
<dbReference type="Proteomes" id="UP000562929">
    <property type="component" value="Unassembled WGS sequence"/>
</dbReference>
<feature type="transmembrane region" description="Helical" evidence="7">
    <location>
        <begin position="76"/>
        <end position="94"/>
    </location>
</feature>
<dbReference type="InterPro" id="IPR044851">
    <property type="entry name" value="Wax_synthase"/>
</dbReference>
<keyword evidence="3 9" id="KW-0808">Transferase</keyword>
<keyword evidence="10" id="KW-1185">Reference proteome</keyword>